<feature type="compositionally biased region" description="Basic and acidic residues" evidence="8">
    <location>
        <begin position="64"/>
        <end position="76"/>
    </location>
</feature>
<accession>A0AAE8N039</accession>
<dbReference type="EMBL" id="ONZQ02000009">
    <property type="protein sequence ID" value="SPO03757.1"/>
    <property type="molecule type" value="Genomic_DNA"/>
</dbReference>
<keyword evidence="7 9" id="KW-0472">Membrane</keyword>
<keyword evidence="3 9" id="KW-0812">Transmembrane</keyword>
<evidence type="ECO:0000256" key="7">
    <source>
        <dbReference type="ARBA" id="ARBA00023136"/>
    </source>
</evidence>
<evidence type="ECO:0000256" key="9">
    <source>
        <dbReference type="SAM" id="Phobius"/>
    </source>
</evidence>
<feature type="transmembrane region" description="Helical" evidence="9">
    <location>
        <begin position="427"/>
        <end position="449"/>
    </location>
</feature>
<keyword evidence="6 9" id="KW-1133">Transmembrane helix</keyword>
<evidence type="ECO:0000256" key="3">
    <source>
        <dbReference type="ARBA" id="ARBA00022692"/>
    </source>
</evidence>
<feature type="transmembrane region" description="Helical" evidence="9">
    <location>
        <begin position="86"/>
        <end position="104"/>
    </location>
</feature>
<dbReference type="SMART" id="SM00730">
    <property type="entry name" value="PSN"/>
    <property type="match status" value="1"/>
</dbReference>
<evidence type="ECO:0000256" key="1">
    <source>
        <dbReference type="ARBA" id="ARBA00004477"/>
    </source>
</evidence>
<dbReference type="AlphaFoldDB" id="A0AAE8N039"/>
<feature type="transmembrane region" description="Helical" evidence="9">
    <location>
        <begin position="323"/>
        <end position="342"/>
    </location>
</feature>
<comment type="subcellular location">
    <subcellularLocation>
        <location evidence="1">Endoplasmic reticulum membrane</location>
        <topology evidence="1">Multi-pass membrane protein</topology>
    </subcellularLocation>
</comment>
<reference evidence="10" key="1">
    <citation type="submission" date="2018-03" db="EMBL/GenBank/DDBJ databases">
        <authorList>
            <person name="Guldener U."/>
        </authorList>
    </citation>
    <scope>NUCLEOTIDE SEQUENCE</scope>
</reference>
<dbReference type="GO" id="GO:0033619">
    <property type="term" value="P:membrane protein proteolysis"/>
    <property type="evidence" value="ECO:0007669"/>
    <property type="project" value="TreeGrafter"/>
</dbReference>
<dbReference type="GO" id="GO:0006465">
    <property type="term" value="P:signal peptide processing"/>
    <property type="evidence" value="ECO:0007669"/>
    <property type="project" value="TreeGrafter"/>
</dbReference>
<feature type="transmembrane region" description="Helical" evidence="9">
    <location>
        <begin position="281"/>
        <end position="303"/>
    </location>
</feature>
<sequence>MSLPTLPGDAGIALAFLFEHADTILTQLKLLVITLAVLYVSSHASLRRPPSAAPAKKKWSGLSKDADQHDDEEKPSQMEGLQLSDAILFPVMAAVVLIGLYYLIQYLEDPDILNKILQWYISLASLASLAMLYSHVLQLAISFAFPQYWRSGGVIFHISQSKRRQLIWEEGRKPEDQVVADRPLGPLPFGPSTVRLPVCIENFLWGCRGLLTTRWNLEVRIHGIVDEKASFRLHHVVAVLLSAATVMSYHVWMSSHLTNVIGLALCYSSAQYLSPTCFKTGYSLLGGLFIYDIVMVFYTPYMITVATKLEAPMKITVQTGGRTNILGLGDIVIPCLLVALALRFDLWMHYLGKVEYVPEATPQSGEQDGSNPSREVARSKKYIATRAPYVDVSGRWADWLATVSLIPWKPSPALPAEIAASTFPKPYFYAAMTGYALGMVVTLAMVLIFRHGQPALLYLVPGVVGALCLTAVARGEFRVMMLYNEDGSLDHKCSVVELDDRGKLVKFITAETDEKKGDEKQGDEKKGDEKTAVEKTADKKEVATEEEEEERPEVFLIRISAVGTGKAPRAVKLHGE</sequence>
<feature type="region of interest" description="Disordered" evidence="8">
    <location>
        <begin position="47"/>
        <end position="76"/>
    </location>
</feature>
<evidence type="ECO:0000256" key="4">
    <source>
        <dbReference type="ARBA" id="ARBA00022801"/>
    </source>
</evidence>
<feature type="transmembrane region" description="Helical" evidence="9">
    <location>
        <begin position="116"/>
        <end position="141"/>
    </location>
</feature>
<protein>
    <submittedName>
        <fullName evidence="10">Related to Minor histocompatibility antigen H13</fullName>
    </submittedName>
</protein>
<keyword evidence="5" id="KW-0256">Endoplasmic reticulum</keyword>
<feature type="compositionally biased region" description="Basic and acidic residues" evidence="8">
    <location>
        <begin position="515"/>
        <end position="543"/>
    </location>
</feature>
<evidence type="ECO:0000313" key="10">
    <source>
        <dbReference type="EMBL" id="SPO03757.1"/>
    </source>
</evidence>
<feature type="transmembrane region" description="Helical" evidence="9">
    <location>
        <begin position="455"/>
        <end position="473"/>
    </location>
</feature>
<comment type="caution">
    <text evidence="10">The sequence shown here is derived from an EMBL/GenBank/DDBJ whole genome shotgun (WGS) entry which is preliminary data.</text>
</comment>
<dbReference type="GO" id="GO:0098553">
    <property type="term" value="C:lumenal side of endoplasmic reticulum membrane"/>
    <property type="evidence" value="ECO:0007669"/>
    <property type="project" value="TreeGrafter"/>
</dbReference>
<evidence type="ECO:0000313" key="11">
    <source>
        <dbReference type="Proteomes" id="UP001187682"/>
    </source>
</evidence>
<dbReference type="InterPro" id="IPR007369">
    <property type="entry name" value="Peptidase_A22B_SPP"/>
</dbReference>
<feature type="transmembrane region" description="Helical" evidence="9">
    <location>
        <begin position="233"/>
        <end position="251"/>
    </location>
</feature>
<proteinExistence type="inferred from homology"/>
<dbReference type="GO" id="GO:0098554">
    <property type="term" value="C:cytoplasmic side of endoplasmic reticulum membrane"/>
    <property type="evidence" value="ECO:0007669"/>
    <property type="project" value="TreeGrafter"/>
</dbReference>
<evidence type="ECO:0000256" key="5">
    <source>
        <dbReference type="ARBA" id="ARBA00022824"/>
    </source>
</evidence>
<dbReference type="GO" id="GO:0042500">
    <property type="term" value="F:aspartic endopeptidase activity, intramembrane cleaving"/>
    <property type="evidence" value="ECO:0007669"/>
    <property type="project" value="InterPro"/>
</dbReference>
<evidence type="ECO:0000256" key="8">
    <source>
        <dbReference type="SAM" id="MobiDB-lite"/>
    </source>
</evidence>
<dbReference type="InterPro" id="IPR006639">
    <property type="entry name" value="Preselin/SPP"/>
</dbReference>
<dbReference type="Proteomes" id="UP001187682">
    <property type="component" value="Unassembled WGS sequence"/>
</dbReference>
<feature type="region of interest" description="Disordered" evidence="8">
    <location>
        <begin position="515"/>
        <end position="552"/>
    </location>
</feature>
<gene>
    <name evidence="10" type="ORF">DNG_06440</name>
</gene>
<feature type="transmembrane region" description="Helical" evidence="9">
    <location>
        <begin position="24"/>
        <end position="41"/>
    </location>
</feature>
<keyword evidence="11" id="KW-1185">Reference proteome</keyword>
<dbReference type="PANTHER" id="PTHR12174:SF23">
    <property type="entry name" value="MINOR HISTOCOMPATIBILITY ANTIGEN H13"/>
    <property type="match status" value="1"/>
</dbReference>
<dbReference type="PANTHER" id="PTHR12174">
    <property type="entry name" value="SIGNAL PEPTIDE PEPTIDASE"/>
    <property type="match status" value="1"/>
</dbReference>
<evidence type="ECO:0000256" key="2">
    <source>
        <dbReference type="ARBA" id="ARBA00006859"/>
    </source>
</evidence>
<keyword evidence="4" id="KW-0378">Hydrolase</keyword>
<evidence type="ECO:0000256" key="6">
    <source>
        <dbReference type="ARBA" id="ARBA00022989"/>
    </source>
</evidence>
<name>A0AAE8N039_9PEZI</name>
<comment type="similarity">
    <text evidence="2">Belongs to the peptidase A22B family.</text>
</comment>
<organism evidence="10 11">
    <name type="scientific">Cephalotrichum gorgonifer</name>
    <dbReference type="NCBI Taxonomy" id="2041049"/>
    <lineage>
        <taxon>Eukaryota</taxon>
        <taxon>Fungi</taxon>
        <taxon>Dikarya</taxon>
        <taxon>Ascomycota</taxon>
        <taxon>Pezizomycotina</taxon>
        <taxon>Sordariomycetes</taxon>
        <taxon>Hypocreomycetidae</taxon>
        <taxon>Microascales</taxon>
        <taxon>Microascaceae</taxon>
        <taxon>Cephalotrichum</taxon>
    </lineage>
</organism>
<dbReference type="Pfam" id="PF04258">
    <property type="entry name" value="Peptidase_A22B"/>
    <property type="match status" value="1"/>
</dbReference>